<reference evidence="4" key="1">
    <citation type="submission" date="2015-11" db="EMBL/GenBank/DDBJ databases">
        <title>De novo transcriptome assembly of four potential Pierce s Disease insect vectors from Arizona vineyards.</title>
        <authorList>
            <person name="Tassone E.E."/>
        </authorList>
    </citation>
    <scope>NUCLEOTIDE SEQUENCE</scope>
</reference>
<dbReference type="GO" id="GO:0061507">
    <property type="term" value="F:2',3'-cyclic GMP-AMP binding"/>
    <property type="evidence" value="ECO:0007669"/>
    <property type="project" value="TreeGrafter"/>
</dbReference>
<proteinExistence type="predicted"/>
<keyword evidence="1" id="KW-1133">Transmembrane helix</keyword>
<evidence type="ECO:0000313" key="5">
    <source>
        <dbReference type="EMBL" id="JAT05999.1"/>
    </source>
</evidence>
<dbReference type="GO" id="GO:0000045">
    <property type="term" value="P:autophagosome assembly"/>
    <property type="evidence" value="ECO:0007669"/>
    <property type="project" value="TreeGrafter"/>
</dbReference>
<feature type="transmembrane region" description="Helical" evidence="1">
    <location>
        <begin position="21"/>
        <end position="37"/>
    </location>
</feature>
<dbReference type="InterPro" id="IPR038623">
    <property type="entry name" value="STING_C_sf"/>
</dbReference>
<evidence type="ECO:0000256" key="1">
    <source>
        <dbReference type="SAM" id="Phobius"/>
    </source>
</evidence>
<feature type="transmembrane region" description="Helical" evidence="1">
    <location>
        <begin position="43"/>
        <end position="65"/>
    </location>
</feature>
<dbReference type="EMBL" id="GECU01001708">
    <property type="protein sequence ID" value="JAT05999.1"/>
    <property type="molecule type" value="Transcribed_RNA"/>
</dbReference>
<feature type="transmembrane region" description="Helical" evidence="1">
    <location>
        <begin position="90"/>
        <end position="108"/>
    </location>
</feature>
<feature type="domain" description="STING ligand-binding" evidence="2">
    <location>
        <begin position="168"/>
        <end position="345"/>
    </location>
</feature>
<keyword evidence="1" id="KW-0812">Transmembrane</keyword>
<dbReference type="GO" id="GO:0002218">
    <property type="term" value="P:activation of innate immune response"/>
    <property type="evidence" value="ECO:0007669"/>
    <property type="project" value="InterPro"/>
</dbReference>
<dbReference type="GO" id="GO:0032481">
    <property type="term" value="P:positive regulation of type I interferon production"/>
    <property type="evidence" value="ECO:0007669"/>
    <property type="project" value="InterPro"/>
</dbReference>
<evidence type="ECO:0000259" key="2">
    <source>
        <dbReference type="Pfam" id="PF15009"/>
    </source>
</evidence>
<dbReference type="PANTHER" id="PTHR34339">
    <property type="entry name" value="STIMULATOR OF INTERFERON GENES PROTEIN"/>
    <property type="match status" value="1"/>
</dbReference>
<keyword evidence="1" id="KW-0472">Membrane</keyword>
<dbReference type="GO" id="GO:0016239">
    <property type="term" value="P:positive regulation of macroautophagy"/>
    <property type="evidence" value="ECO:0007669"/>
    <property type="project" value="TreeGrafter"/>
</dbReference>
<dbReference type="InterPro" id="IPR029158">
    <property type="entry name" value="STING"/>
</dbReference>
<accession>A0A1B6JF17</accession>
<evidence type="ECO:0000313" key="3">
    <source>
        <dbReference type="EMBL" id="JAS78382.1"/>
    </source>
</evidence>
<evidence type="ECO:0000313" key="4">
    <source>
        <dbReference type="EMBL" id="JAS97742.1"/>
    </source>
</evidence>
<dbReference type="AlphaFoldDB" id="A0A1B6JF17"/>
<gene>
    <name evidence="5" type="ORF">g.43268</name>
    <name evidence="3" type="ORF">g.43269</name>
    <name evidence="4" type="ORF">g.43270</name>
</gene>
<name>A0A1B6JF17_9HEMI</name>
<dbReference type="Pfam" id="PF15009">
    <property type="entry name" value="STING_LBD"/>
    <property type="match status" value="1"/>
</dbReference>
<dbReference type="EMBL" id="GECU01009964">
    <property type="protein sequence ID" value="JAS97742.1"/>
    <property type="molecule type" value="Transcribed_RNA"/>
</dbReference>
<feature type="transmembrane region" description="Helical" evidence="1">
    <location>
        <begin position="128"/>
        <end position="147"/>
    </location>
</feature>
<dbReference type="GO" id="GO:0005789">
    <property type="term" value="C:endoplasmic reticulum membrane"/>
    <property type="evidence" value="ECO:0007669"/>
    <property type="project" value="TreeGrafter"/>
</dbReference>
<dbReference type="PANTHER" id="PTHR34339:SF1">
    <property type="entry name" value="STIMULATOR OF INTERFERON GENES PROTEIN"/>
    <property type="match status" value="1"/>
</dbReference>
<dbReference type="GO" id="GO:0045087">
    <property type="term" value="P:innate immune response"/>
    <property type="evidence" value="ECO:0007669"/>
    <property type="project" value="TreeGrafter"/>
</dbReference>
<sequence length="362" mass="43018">MKVNSRYPKKPLRRNNLKFDILFFLIVFIFVFGYVPTVTSTSRLHLCVLSLVCTISLFLPYRIVLFLRELVWFYKYTSVNDFLLKNVKTYNWRSILITCGPILGFLLFHCLNHENDVKFQDFLNVQFSFLDILICLQIPALGLYYQWDDCPVLESYRLEESSRFSGGSCMARGFFYGYLKIITPGLYDKIVRYQNENNLTDKEVPVKRLCVLIPSSTFIFDKLRKEAEKVEAEPVEESLDAHKQDRGLVLKRVYQNSMYKVRNKEKNRDYYVPFEGATPLKTFYETCIHEPHYKEFKSEVISSFYYELEKLINRDRVVKDMVELVYYDDENDPDIEIAEVVEQRIKYLKRLKNSKNNKKKAL</sequence>
<dbReference type="GO" id="GO:0061709">
    <property type="term" value="P:reticulophagy"/>
    <property type="evidence" value="ECO:0007669"/>
    <property type="project" value="TreeGrafter"/>
</dbReference>
<dbReference type="GO" id="GO:0035438">
    <property type="term" value="F:cyclic-di-GMP binding"/>
    <property type="evidence" value="ECO:0007669"/>
    <property type="project" value="TreeGrafter"/>
</dbReference>
<dbReference type="EMBL" id="GECU01029324">
    <property type="protein sequence ID" value="JAS78382.1"/>
    <property type="molecule type" value="Transcribed_RNA"/>
</dbReference>
<protein>
    <recommendedName>
        <fullName evidence="2">STING ligand-binding domain-containing protein</fullName>
    </recommendedName>
</protein>
<dbReference type="Gene3D" id="3.40.50.12100">
    <property type="entry name" value="Stimulator of interferon genes protein"/>
    <property type="match status" value="1"/>
</dbReference>
<dbReference type="InterPro" id="IPR055432">
    <property type="entry name" value="STING_LBD"/>
</dbReference>
<organism evidence="4">
    <name type="scientific">Homalodisca liturata</name>
    <dbReference type="NCBI Taxonomy" id="320908"/>
    <lineage>
        <taxon>Eukaryota</taxon>
        <taxon>Metazoa</taxon>
        <taxon>Ecdysozoa</taxon>
        <taxon>Arthropoda</taxon>
        <taxon>Hexapoda</taxon>
        <taxon>Insecta</taxon>
        <taxon>Pterygota</taxon>
        <taxon>Neoptera</taxon>
        <taxon>Paraneoptera</taxon>
        <taxon>Hemiptera</taxon>
        <taxon>Auchenorrhyncha</taxon>
        <taxon>Membracoidea</taxon>
        <taxon>Cicadellidae</taxon>
        <taxon>Cicadellinae</taxon>
        <taxon>Proconiini</taxon>
        <taxon>Homalodisca</taxon>
    </lineage>
</organism>
<dbReference type="GO" id="GO:0005776">
    <property type="term" value="C:autophagosome"/>
    <property type="evidence" value="ECO:0007669"/>
    <property type="project" value="TreeGrafter"/>
</dbReference>